<accession>Q8LJK8</accession>
<gene>
    <name evidence="1" type="primary">P0018C10.39</name>
</gene>
<dbReference type="AlphaFoldDB" id="Q8LJK8"/>
<reference evidence="1" key="1">
    <citation type="journal article" date="2002" name="Nature">
        <title>The genome sequence and structure of rice chromosome 1.</title>
        <authorList>
            <person name="Sasaki T."/>
            <person name="Matsumoto T."/>
            <person name="Yamamoto K."/>
            <person name="Sakata K."/>
            <person name="Baba T."/>
            <person name="Katayose Y."/>
            <person name="Wu J."/>
            <person name="Niimura Y."/>
            <person name="Cheng Z."/>
            <person name="Nagamura Y."/>
            <person name="Antonio B.A."/>
            <person name="Kanamori H."/>
            <person name="Hosokawa S."/>
            <person name="Masukawa M."/>
            <person name="Arikawa K."/>
            <person name="Chiden Y."/>
            <person name="Hayashi M."/>
            <person name="Okamoto M."/>
            <person name="Ando T."/>
            <person name="Aoki H."/>
            <person name="Arita K."/>
            <person name="Hamada M."/>
            <person name="Harada C."/>
            <person name="Hijishita S."/>
            <person name="Honda M."/>
            <person name="Ichikawa Y."/>
            <person name="Idonuma A."/>
            <person name="Iijima M."/>
            <person name="Ikeda M."/>
            <person name="Ikeno M."/>
            <person name="Itoh S."/>
            <person name="Itoh T."/>
            <person name="Itoh Y."/>
            <person name="Itoh Y."/>
            <person name="Iwabuchi A."/>
            <person name="Kamiya K."/>
            <person name="Karasawa W."/>
            <person name="Katagiri S."/>
            <person name="Kikuta A."/>
            <person name="Kobayashi N."/>
            <person name="Kono I."/>
            <person name="Machita K."/>
            <person name="Maehara T."/>
            <person name="Mizuno H."/>
            <person name="Mizubayashi T."/>
            <person name="Mukai Y."/>
            <person name="Nagasaki H."/>
            <person name="Nakashima M."/>
            <person name="Nakama Y."/>
            <person name="Nakamichi Y."/>
            <person name="Nakamura M."/>
            <person name="Namiki N."/>
            <person name="Negishi M."/>
            <person name="Ohta I."/>
            <person name="Ono N."/>
            <person name="Saji S."/>
            <person name="Sakai K."/>
            <person name="Shibata M."/>
            <person name="Shimokawa T."/>
            <person name="Shomura A."/>
            <person name="Song J."/>
            <person name="Takazaki Y."/>
            <person name="Terasawa K."/>
            <person name="Tsuji K."/>
            <person name="Waki K."/>
            <person name="Yamagata H."/>
            <person name="Yamane H."/>
            <person name="Yoshiki S."/>
            <person name="Yoshihara R."/>
            <person name="Yukawa K."/>
            <person name="Zhong H."/>
            <person name="Iwama H."/>
            <person name="Endo T."/>
            <person name="Ito H."/>
            <person name="Hahn J.H."/>
            <person name="Kim H.I."/>
            <person name="Eun M.Y."/>
            <person name="Yano M."/>
            <person name="Jiang J."/>
            <person name="Gojobori T."/>
        </authorList>
    </citation>
    <scope>NUCLEOTIDE SEQUENCE [LARGE SCALE GENOMIC DNA]</scope>
</reference>
<proteinExistence type="predicted"/>
<evidence type="ECO:0000313" key="1">
    <source>
        <dbReference type="EMBL" id="BAC06221.1"/>
    </source>
</evidence>
<sequence>MLRTYVVRSMGGWFGSLYVATSSYICKQDAPTPADLLLSMSTAKLREQQQSETTDLKNCHSDRFQLVECDGNFSQCSMI</sequence>
<name>Q8LJK8_ORYSJ</name>
<organism evidence="1">
    <name type="scientific">Oryza sativa subsp. japonica</name>
    <name type="common">Rice</name>
    <dbReference type="NCBI Taxonomy" id="39947"/>
    <lineage>
        <taxon>Eukaryota</taxon>
        <taxon>Viridiplantae</taxon>
        <taxon>Streptophyta</taxon>
        <taxon>Embryophyta</taxon>
        <taxon>Tracheophyta</taxon>
        <taxon>Spermatophyta</taxon>
        <taxon>Magnoliopsida</taxon>
        <taxon>Liliopsida</taxon>
        <taxon>Poales</taxon>
        <taxon>Poaceae</taxon>
        <taxon>BOP clade</taxon>
        <taxon>Oryzoideae</taxon>
        <taxon>Oryzeae</taxon>
        <taxon>Oryzinae</taxon>
        <taxon>Oryza</taxon>
        <taxon>Oryza sativa</taxon>
    </lineage>
</organism>
<dbReference type="EMBL" id="AP003227">
    <property type="protein sequence ID" value="BAC06221.1"/>
    <property type="molecule type" value="Genomic_DNA"/>
</dbReference>
<dbReference type="Proteomes" id="UP000817658">
    <property type="component" value="Chromosome 1"/>
</dbReference>
<protein>
    <submittedName>
        <fullName evidence="1">Uncharacterized protein</fullName>
    </submittedName>
</protein>